<evidence type="ECO:0000256" key="1">
    <source>
        <dbReference type="SAM" id="MobiDB-lite"/>
    </source>
</evidence>
<accession>A0A8H7ZTX6</accession>
<reference evidence="2 3" key="1">
    <citation type="journal article" name="Sci. Rep.">
        <title>Genome-scale phylogenetic analyses confirm Olpidium as the closest living zoosporic fungus to the non-flagellated, terrestrial fungi.</title>
        <authorList>
            <person name="Chang Y."/>
            <person name="Rochon D."/>
            <person name="Sekimoto S."/>
            <person name="Wang Y."/>
            <person name="Chovatia M."/>
            <person name="Sandor L."/>
            <person name="Salamov A."/>
            <person name="Grigoriev I.V."/>
            <person name="Stajich J.E."/>
            <person name="Spatafora J.W."/>
        </authorList>
    </citation>
    <scope>NUCLEOTIDE SEQUENCE [LARGE SCALE GENOMIC DNA]</scope>
    <source>
        <strain evidence="2">S191</strain>
    </source>
</reference>
<keyword evidence="3" id="KW-1185">Reference proteome</keyword>
<protein>
    <submittedName>
        <fullName evidence="2">Uncharacterized protein</fullName>
    </submittedName>
</protein>
<evidence type="ECO:0000313" key="2">
    <source>
        <dbReference type="EMBL" id="KAG5459301.1"/>
    </source>
</evidence>
<feature type="non-terminal residue" evidence="2">
    <location>
        <position position="1"/>
    </location>
</feature>
<sequence length="218" mass="23273">PAETTKKRNGYEPKLGSDGACGFPPSPPPTPPPSPPSLLRRSRRSAPRPLSLFSSARPVSAFLAPAIRRTAAAAEHHPFRRAHLFGTLVASTSESFGSRAMWNFQDTLRDRASGIAGAKGERSVKDMVAQYEMGEELGRYGGVIGGGVGGLAPSQLSTPRIPHRGFRHSFLPPMRGSYPPVPAPLPPTFPSLLASPPPSPPRSAVILLFLFHLLLLGF</sequence>
<dbReference type="Proteomes" id="UP000673691">
    <property type="component" value="Unassembled WGS sequence"/>
</dbReference>
<name>A0A8H7ZTX6_9FUNG</name>
<dbReference type="AlphaFoldDB" id="A0A8H7ZTX6"/>
<feature type="compositionally biased region" description="Basic and acidic residues" evidence="1">
    <location>
        <begin position="1"/>
        <end position="11"/>
    </location>
</feature>
<dbReference type="EMBL" id="JAEFCI010007069">
    <property type="protein sequence ID" value="KAG5459301.1"/>
    <property type="molecule type" value="Genomic_DNA"/>
</dbReference>
<proteinExistence type="predicted"/>
<organism evidence="2 3">
    <name type="scientific">Olpidium bornovanus</name>
    <dbReference type="NCBI Taxonomy" id="278681"/>
    <lineage>
        <taxon>Eukaryota</taxon>
        <taxon>Fungi</taxon>
        <taxon>Fungi incertae sedis</taxon>
        <taxon>Olpidiomycota</taxon>
        <taxon>Olpidiomycotina</taxon>
        <taxon>Olpidiomycetes</taxon>
        <taxon>Olpidiales</taxon>
        <taxon>Olpidiaceae</taxon>
        <taxon>Olpidium</taxon>
    </lineage>
</organism>
<evidence type="ECO:0000313" key="3">
    <source>
        <dbReference type="Proteomes" id="UP000673691"/>
    </source>
</evidence>
<comment type="caution">
    <text evidence="2">The sequence shown here is derived from an EMBL/GenBank/DDBJ whole genome shotgun (WGS) entry which is preliminary data.</text>
</comment>
<feature type="region of interest" description="Disordered" evidence="1">
    <location>
        <begin position="1"/>
        <end position="50"/>
    </location>
</feature>
<feature type="compositionally biased region" description="Pro residues" evidence="1">
    <location>
        <begin position="24"/>
        <end position="36"/>
    </location>
</feature>
<gene>
    <name evidence="2" type="ORF">BJ554DRAFT_307</name>
</gene>